<dbReference type="OrthoDB" id="9786134at2"/>
<protein>
    <submittedName>
        <fullName evidence="2">MOSC domain-containing protein</fullName>
    </submittedName>
</protein>
<dbReference type="GO" id="GO:0003824">
    <property type="term" value="F:catalytic activity"/>
    <property type="evidence" value="ECO:0007669"/>
    <property type="project" value="InterPro"/>
</dbReference>
<accession>A0A1U7J0A2</accession>
<organism evidence="2 3">
    <name type="scientific">Phormidium tenue NIES-30</name>
    <dbReference type="NCBI Taxonomy" id="549789"/>
    <lineage>
        <taxon>Bacteria</taxon>
        <taxon>Bacillati</taxon>
        <taxon>Cyanobacteriota</taxon>
        <taxon>Cyanophyceae</taxon>
        <taxon>Oscillatoriophycideae</taxon>
        <taxon>Oscillatoriales</taxon>
        <taxon>Oscillatoriaceae</taxon>
        <taxon>Phormidium</taxon>
    </lineage>
</organism>
<dbReference type="EMBL" id="MRCG01000019">
    <property type="protein sequence ID" value="OKH44956.1"/>
    <property type="molecule type" value="Genomic_DNA"/>
</dbReference>
<dbReference type="GO" id="GO:0030170">
    <property type="term" value="F:pyridoxal phosphate binding"/>
    <property type="evidence" value="ECO:0007669"/>
    <property type="project" value="InterPro"/>
</dbReference>
<comment type="caution">
    <text evidence="2">The sequence shown here is derived from an EMBL/GenBank/DDBJ whole genome shotgun (WGS) entry which is preliminary data.</text>
</comment>
<reference evidence="2 3" key="1">
    <citation type="submission" date="2016-11" db="EMBL/GenBank/DDBJ databases">
        <title>Draft Genome Sequences of Nine Cyanobacterial Strains from Diverse Habitats.</title>
        <authorList>
            <person name="Zhu T."/>
            <person name="Hou S."/>
            <person name="Lu X."/>
            <person name="Hess W.R."/>
        </authorList>
    </citation>
    <scope>NUCLEOTIDE SEQUENCE [LARGE SCALE GENOMIC DNA]</scope>
    <source>
        <strain evidence="2 3">NIES-30</strain>
    </source>
</reference>
<dbReference type="GO" id="GO:0030151">
    <property type="term" value="F:molybdenum ion binding"/>
    <property type="evidence" value="ECO:0007669"/>
    <property type="project" value="InterPro"/>
</dbReference>
<dbReference type="PROSITE" id="PS51340">
    <property type="entry name" value="MOSC"/>
    <property type="match status" value="1"/>
</dbReference>
<dbReference type="InterPro" id="IPR011037">
    <property type="entry name" value="Pyrv_Knase-like_insert_dom_sf"/>
</dbReference>
<dbReference type="SUPFAM" id="SSF50800">
    <property type="entry name" value="PK beta-barrel domain-like"/>
    <property type="match status" value="1"/>
</dbReference>
<keyword evidence="3" id="KW-1185">Reference proteome</keyword>
<dbReference type="PANTHER" id="PTHR30212">
    <property type="entry name" value="PROTEIN YIIM"/>
    <property type="match status" value="1"/>
</dbReference>
<name>A0A1U7J0A2_9CYAN</name>
<dbReference type="AlphaFoldDB" id="A0A1U7J0A2"/>
<evidence type="ECO:0000313" key="2">
    <source>
        <dbReference type="EMBL" id="OKH44956.1"/>
    </source>
</evidence>
<evidence type="ECO:0000259" key="1">
    <source>
        <dbReference type="PROSITE" id="PS51340"/>
    </source>
</evidence>
<dbReference type="RefSeq" id="WP_073610397.1">
    <property type="nucleotide sequence ID" value="NZ_MRCG01000019.1"/>
</dbReference>
<gene>
    <name evidence="2" type="ORF">NIES30_20915</name>
</gene>
<proteinExistence type="predicted"/>
<dbReference type="STRING" id="549789.NIES30_20915"/>
<dbReference type="Pfam" id="PF03473">
    <property type="entry name" value="MOSC"/>
    <property type="match status" value="1"/>
</dbReference>
<evidence type="ECO:0000313" key="3">
    <source>
        <dbReference type="Proteomes" id="UP000185557"/>
    </source>
</evidence>
<dbReference type="InterPro" id="IPR005163">
    <property type="entry name" value="Tri_helical_YiiM-like"/>
</dbReference>
<dbReference type="InterPro" id="IPR005302">
    <property type="entry name" value="MoCF_Sase_C"/>
</dbReference>
<feature type="domain" description="MOSC" evidence="1">
    <location>
        <begin position="35"/>
        <end position="170"/>
    </location>
</feature>
<dbReference type="Gene3D" id="2.40.33.20">
    <property type="entry name" value="PK beta-barrel domain-like"/>
    <property type="match status" value="1"/>
</dbReference>
<dbReference type="InterPro" id="IPR052353">
    <property type="entry name" value="Benzoxazolinone_Detox_Enz"/>
</dbReference>
<dbReference type="PANTHER" id="PTHR30212:SF2">
    <property type="entry name" value="PROTEIN YIIM"/>
    <property type="match status" value="1"/>
</dbReference>
<dbReference type="Proteomes" id="UP000185557">
    <property type="component" value="Unassembled WGS sequence"/>
</dbReference>
<dbReference type="Pfam" id="PF03475">
    <property type="entry name" value="YiiM_3-alpha"/>
    <property type="match status" value="1"/>
</dbReference>
<sequence length="220" mass="24457">MPKIVSIQVGLPQTLGTEAAPNPMDQRWTTGFFKQPIAGDVWLSYTNLAGDGQADLKNHGGVDKAVLAYSAEHYPDWRSHLHNPNLPYGGFGENFTVAGQTEADVCIGDTYAIGSARVQVSQPRQPCWKLSRRWRVEDLALQVKANGRSGWYFRVLEEGAVKPGLAMVLCDRPYPEWTVAHANHIMHHNRGDRAAAIELASCPLLSRNWQEKLLKRGARS</sequence>